<dbReference type="Gene3D" id="3.30.559.10">
    <property type="entry name" value="Chloramphenicol acetyltransferase-like domain"/>
    <property type="match status" value="1"/>
</dbReference>
<comment type="caution">
    <text evidence="5">The sequence shown here is derived from an EMBL/GenBank/DDBJ whole genome shotgun (WGS) entry which is preliminary data.</text>
</comment>
<accession>A0A6A7KC00</accession>
<dbReference type="PANTHER" id="PTHR43178:SF5">
    <property type="entry name" value="LIPOAMIDE ACYLTRANSFERASE COMPONENT OF BRANCHED-CHAIN ALPHA-KETO ACID DEHYDROGENASE COMPLEX, MITOCHONDRIAL"/>
    <property type="match status" value="1"/>
</dbReference>
<dbReference type="RefSeq" id="WP_152805154.1">
    <property type="nucleotide sequence ID" value="NZ_WHNX01000020.1"/>
</dbReference>
<reference evidence="5 6" key="1">
    <citation type="submission" date="2019-10" db="EMBL/GenBank/DDBJ databases">
        <title>Alkalibaculum tamaniensis sp.nov., a new alkaliphilic acetogen, isolated on methoxylated aromatics from a mud volcano.</title>
        <authorList>
            <person name="Khomyakova M.A."/>
            <person name="Merkel A.Y."/>
            <person name="Bonch-Osmolovskaya E.A."/>
            <person name="Slobodkin A.I."/>
        </authorList>
    </citation>
    <scope>NUCLEOTIDE SEQUENCE [LARGE SCALE GENOMIC DNA]</scope>
    <source>
        <strain evidence="5 6">M08DMB</strain>
    </source>
</reference>
<evidence type="ECO:0000256" key="1">
    <source>
        <dbReference type="ARBA" id="ARBA00001938"/>
    </source>
</evidence>
<comment type="cofactor">
    <cofactor evidence="1">
        <name>(R)-lipoate</name>
        <dbReference type="ChEBI" id="CHEBI:83088"/>
    </cofactor>
</comment>
<evidence type="ECO:0000313" key="6">
    <source>
        <dbReference type="Proteomes" id="UP000440004"/>
    </source>
</evidence>
<keyword evidence="2" id="KW-0808">Transferase</keyword>
<dbReference type="InterPro" id="IPR050743">
    <property type="entry name" value="2-oxoacid_DH_E2_comp"/>
</dbReference>
<keyword evidence="6" id="KW-1185">Reference proteome</keyword>
<dbReference type="SUPFAM" id="SSF52777">
    <property type="entry name" value="CoA-dependent acyltransferases"/>
    <property type="match status" value="1"/>
</dbReference>
<organism evidence="5 6">
    <name type="scientific">Alkalibaculum sporogenes</name>
    <dbReference type="NCBI Taxonomy" id="2655001"/>
    <lineage>
        <taxon>Bacteria</taxon>
        <taxon>Bacillati</taxon>
        <taxon>Bacillota</taxon>
        <taxon>Clostridia</taxon>
        <taxon>Eubacteriales</taxon>
        <taxon>Eubacteriaceae</taxon>
        <taxon>Alkalibaculum</taxon>
    </lineage>
</organism>
<dbReference type="InterPro" id="IPR001078">
    <property type="entry name" value="2-oxoacid_DH_actylTfrase"/>
</dbReference>
<protein>
    <recommendedName>
        <fullName evidence="4">2-oxoacid dehydrogenase acyltransferase catalytic domain-containing protein</fullName>
    </recommendedName>
</protein>
<dbReference type="AlphaFoldDB" id="A0A6A7KC00"/>
<evidence type="ECO:0000259" key="4">
    <source>
        <dbReference type="Pfam" id="PF00198"/>
    </source>
</evidence>
<evidence type="ECO:0000256" key="3">
    <source>
        <dbReference type="ARBA" id="ARBA00023315"/>
    </source>
</evidence>
<dbReference type="GO" id="GO:0016407">
    <property type="term" value="F:acetyltransferase activity"/>
    <property type="evidence" value="ECO:0007669"/>
    <property type="project" value="TreeGrafter"/>
</dbReference>
<gene>
    <name evidence="5" type="ORF">GC105_12160</name>
</gene>
<dbReference type="InterPro" id="IPR023213">
    <property type="entry name" value="CAT-like_dom_sf"/>
</dbReference>
<evidence type="ECO:0000313" key="5">
    <source>
        <dbReference type="EMBL" id="MPW26543.1"/>
    </source>
</evidence>
<dbReference type="Proteomes" id="UP000440004">
    <property type="component" value="Unassembled WGS sequence"/>
</dbReference>
<dbReference type="GO" id="GO:0031405">
    <property type="term" value="F:lipoic acid binding"/>
    <property type="evidence" value="ECO:0007669"/>
    <property type="project" value="TreeGrafter"/>
</dbReference>
<dbReference type="Pfam" id="PF00198">
    <property type="entry name" value="2-oxoacid_dh"/>
    <property type="match status" value="1"/>
</dbReference>
<dbReference type="EMBL" id="WHNX01000020">
    <property type="protein sequence ID" value="MPW26543.1"/>
    <property type="molecule type" value="Genomic_DNA"/>
</dbReference>
<name>A0A6A7KC00_9FIRM</name>
<evidence type="ECO:0000256" key="2">
    <source>
        <dbReference type="ARBA" id="ARBA00022679"/>
    </source>
</evidence>
<proteinExistence type="predicted"/>
<feature type="domain" description="2-oxoacid dehydrogenase acyltransferase catalytic" evidence="4">
    <location>
        <begin position="13"/>
        <end position="234"/>
    </location>
</feature>
<sequence length="239" mass="26598">MSQKDEQGRIISKIVPLKGIRAIITEKMTESILKYPQGTAFSTADMDEMIAYRQELKEKGIKVTFGDLFLKAVACALEENMKLNASRHEEEIVYYESINIGMAAMVNGYLMQPVIPNVQSKTVEDVSSELAEAYENLKKGKLMRVNMQGATFTVSNLGVYNVDGFTPLLTPPEGGIIGFGKTRKQVVADADDNIIIKPQLTLSITTDHGLIDGADVMIFIESLQNVFSKPKDYMYKIRD</sequence>
<dbReference type="PANTHER" id="PTHR43178">
    <property type="entry name" value="DIHYDROLIPOAMIDE ACETYLTRANSFERASE COMPONENT OF PYRUVATE DEHYDROGENASE COMPLEX"/>
    <property type="match status" value="1"/>
</dbReference>
<keyword evidence="3" id="KW-0012">Acyltransferase</keyword>
<dbReference type="GO" id="GO:0005737">
    <property type="term" value="C:cytoplasm"/>
    <property type="evidence" value="ECO:0007669"/>
    <property type="project" value="TreeGrafter"/>
</dbReference>